<evidence type="ECO:0008006" key="3">
    <source>
        <dbReference type="Google" id="ProtNLM"/>
    </source>
</evidence>
<sequence>MKNWLITVSDLPADGREFSFADDEFWQDRLSGHGVAIELADSPLVDATVQPQSGGALVRGRLRGNVRLICDRCAEPFDFPVQAEFELFEALPNDDEPAEDSRLRLVDDALELDLGAMVWEEFVLALPMKPLCRDECRGICSKCGQNLNNGQCDCAGDEGDPRLAVFRDLKLK</sequence>
<reference evidence="1 2" key="1">
    <citation type="submission" date="2017-02" db="EMBL/GenBank/DDBJ databases">
        <authorList>
            <person name="Peterson S.W."/>
        </authorList>
    </citation>
    <scope>NUCLEOTIDE SEQUENCE [LARGE SCALE GENOMIC DNA]</scope>
    <source>
        <strain evidence="1 2">DSM 16080</strain>
    </source>
</reference>
<protein>
    <recommendedName>
        <fullName evidence="3">DUF177 domain-containing protein</fullName>
    </recommendedName>
</protein>
<dbReference type="STRING" id="1121449.SAMN02745704_00384"/>
<dbReference type="PANTHER" id="PTHR34374">
    <property type="entry name" value="LARGE RIBOSOMAL RNA SUBUNIT ACCUMULATION PROTEIN YCED HOMOLOG 1, CHLOROPLASTIC"/>
    <property type="match status" value="1"/>
</dbReference>
<evidence type="ECO:0000313" key="2">
    <source>
        <dbReference type="Proteomes" id="UP000190027"/>
    </source>
</evidence>
<dbReference type="PANTHER" id="PTHR34374:SF1">
    <property type="entry name" value="LARGE RIBOSOMAL RNA SUBUNIT ACCUMULATION PROTEIN YCED HOMOLOG 1, CHLOROPLASTIC"/>
    <property type="match status" value="1"/>
</dbReference>
<organism evidence="1 2">
    <name type="scientific">Paucidesulfovibrio gracilis DSM 16080</name>
    <dbReference type="NCBI Taxonomy" id="1121449"/>
    <lineage>
        <taxon>Bacteria</taxon>
        <taxon>Pseudomonadati</taxon>
        <taxon>Thermodesulfobacteriota</taxon>
        <taxon>Desulfovibrionia</taxon>
        <taxon>Desulfovibrionales</taxon>
        <taxon>Desulfovibrionaceae</taxon>
        <taxon>Paucidesulfovibrio</taxon>
    </lineage>
</organism>
<dbReference type="RefSeq" id="WP_078715952.1">
    <property type="nucleotide sequence ID" value="NZ_FUYC01000001.1"/>
</dbReference>
<dbReference type="InterPro" id="IPR003772">
    <property type="entry name" value="YceD"/>
</dbReference>
<dbReference type="AlphaFoldDB" id="A0A1T4W5X0"/>
<name>A0A1T4W5X0_9BACT</name>
<evidence type="ECO:0000313" key="1">
    <source>
        <dbReference type="EMBL" id="SKA72435.1"/>
    </source>
</evidence>
<gene>
    <name evidence="1" type="ORF">SAMN02745704_00384</name>
</gene>
<dbReference type="Proteomes" id="UP000190027">
    <property type="component" value="Unassembled WGS sequence"/>
</dbReference>
<proteinExistence type="predicted"/>
<dbReference type="EMBL" id="FUYC01000001">
    <property type="protein sequence ID" value="SKA72435.1"/>
    <property type="molecule type" value="Genomic_DNA"/>
</dbReference>
<accession>A0A1T4W5X0</accession>
<dbReference type="Pfam" id="PF02620">
    <property type="entry name" value="YceD"/>
    <property type="match status" value="1"/>
</dbReference>
<keyword evidence="2" id="KW-1185">Reference proteome</keyword>
<dbReference type="OrthoDB" id="9790372at2"/>